<evidence type="ECO:0000313" key="6">
    <source>
        <dbReference type="Proteomes" id="UP001430755"/>
    </source>
</evidence>
<keyword evidence="6" id="KW-1185">Reference proteome</keyword>
<evidence type="ECO:0000256" key="2">
    <source>
        <dbReference type="ARBA" id="ARBA00022643"/>
    </source>
</evidence>
<dbReference type="InterPro" id="IPR051796">
    <property type="entry name" value="ISF_SsuE-like"/>
</dbReference>
<dbReference type="PANTHER" id="PTHR43278:SF4">
    <property type="entry name" value="NAD(P)H-DEPENDENT FMN-CONTAINING OXIDOREDUCTASE YWQN-RELATED"/>
    <property type="match status" value="1"/>
</dbReference>
<dbReference type="SUPFAM" id="SSF52218">
    <property type="entry name" value="Flavoproteins"/>
    <property type="match status" value="1"/>
</dbReference>
<keyword evidence="2" id="KW-0288">FMN</keyword>
<feature type="domain" description="NADPH-dependent FMN reductase-like" evidence="4">
    <location>
        <begin position="3"/>
        <end position="170"/>
    </location>
</feature>
<dbReference type="RefSeq" id="WP_242163644.1">
    <property type="nucleotide sequence ID" value="NZ_JAJMLW010000001.1"/>
</dbReference>
<organism evidence="5 6">
    <name type="scientific">Adlercreutzia faecimuris</name>
    <dbReference type="NCBI Taxonomy" id="2897341"/>
    <lineage>
        <taxon>Bacteria</taxon>
        <taxon>Bacillati</taxon>
        <taxon>Actinomycetota</taxon>
        <taxon>Coriobacteriia</taxon>
        <taxon>Eggerthellales</taxon>
        <taxon>Eggerthellaceae</taxon>
        <taxon>Adlercreutzia</taxon>
    </lineage>
</organism>
<protein>
    <submittedName>
        <fullName evidence="5">Flavodoxin family protein</fullName>
    </submittedName>
</protein>
<reference evidence="5" key="1">
    <citation type="submission" date="2021-11" db="EMBL/GenBank/DDBJ databases">
        <title>A Novel Adlercreutzia Species, isolated from a Allomyrina dichotoma larva feces.</title>
        <authorList>
            <person name="Suh M.K."/>
        </authorList>
    </citation>
    <scope>NUCLEOTIDE SEQUENCE</scope>
    <source>
        <strain evidence="5">JBNU-10</strain>
    </source>
</reference>
<feature type="region of interest" description="Disordered" evidence="3">
    <location>
        <begin position="197"/>
        <end position="239"/>
    </location>
</feature>
<name>A0ABS9WF22_9ACTN</name>
<comment type="caution">
    <text evidence="5">The sequence shown here is derived from an EMBL/GenBank/DDBJ whole genome shotgun (WGS) entry which is preliminary data.</text>
</comment>
<sequence length="239" mass="25250">MHRLIIAGSPRADGRSAHLADELFNACIEECPGDGVSIVSVASTEVAPCTGCDACRAARPEPPAAPPEGDPLSPCAAMAASDAARHQCVIADDMAEVRKHLDAADELIVVSPVYFASAPAQMKALLDRLQPYYWSDARRGPARPAVLHVVGEGGDPHGIGPLVGTVRSALAVAGFRLELVLDWVGKIDADGEITAEADEYPVEPLDAAWGDGADAPAPAEDEDDGWDDPWEDERRDGRR</sequence>
<dbReference type="Gene3D" id="3.40.50.360">
    <property type="match status" value="1"/>
</dbReference>
<proteinExistence type="predicted"/>
<gene>
    <name evidence="5" type="ORF">LPT13_03705</name>
</gene>
<evidence type="ECO:0000256" key="3">
    <source>
        <dbReference type="SAM" id="MobiDB-lite"/>
    </source>
</evidence>
<dbReference type="Proteomes" id="UP001430755">
    <property type="component" value="Unassembled WGS sequence"/>
</dbReference>
<evidence type="ECO:0000256" key="1">
    <source>
        <dbReference type="ARBA" id="ARBA00022630"/>
    </source>
</evidence>
<dbReference type="Pfam" id="PF03358">
    <property type="entry name" value="FMN_red"/>
    <property type="match status" value="1"/>
</dbReference>
<feature type="compositionally biased region" description="Acidic residues" evidence="3">
    <location>
        <begin position="219"/>
        <end position="231"/>
    </location>
</feature>
<feature type="compositionally biased region" description="Low complexity" evidence="3">
    <location>
        <begin position="206"/>
        <end position="218"/>
    </location>
</feature>
<evidence type="ECO:0000313" key="5">
    <source>
        <dbReference type="EMBL" id="MCI2241458.1"/>
    </source>
</evidence>
<dbReference type="InterPro" id="IPR029039">
    <property type="entry name" value="Flavoprotein-like_sf"/>
</dbReference>
<keyword evidence="1" id="KW-0285">Flavoprotein</keyword>
<dbReference type="InterPro" id="IPR005025">
    <property type="entry name" value="FMN_Rdtase-like_dom"/>
</dbReference>
<dbReference type="EMBL" id="JAJMLW010000001">
    <property type="protein sequence ID" value="MCI2241458.1"/>
    <property type="molecule type" value="Genomic_DNA"/>
</dbReference>
<evidence type="ECO:0000259" key="4">
    <source>
        <dbReference type="Pfam" id="PF03358"/>
    </source>
</evidence>
<accession>A0ABS9WF22</accession>
<dbReference type="PANTHER" id="PTHR43278">
    <property type="entry name" value="NAD(P)H-DEPENDENT FMN-CONTAINING OXIDOREDUCTASE YWQN-RELATED"/>
    <property type="match status" value="1"/>
</dbReference>